<sequence length="63" mass="7281">MEHASTAKSYERTVEFINRVTSALNKPLHPSYNCINAKGEFCPLKEHYKKLLNGKKLVLYQVE</sequence>
<name>A0A2N1NG50_9GLOM</name>
<protein>
    <submittedName>
        <fullName evidence="1">Uncharacterized protein</fullName>
    </submittedName>
</protein>
<dbReference type="Proteomes" id="UP000233469">
    <property type="component" value="Unassembled WGS sequence"/>
</dbReference>
<comment type="caution">
    <text evidence="1">The sequence shown here is derived from an EMBL/GenBank/DDBJ whole genome shotgun (WGS) entry which is preliminary data.</text>
</comment>
<evidence type="ECO:0000313" key="1">
    <source>
        <dbReference type="EMBL" id="PKK72851.1"/>
    </source>
</evidence>
<proteinExistence type="predicted"/>
<accession>A0A2N1NG50</accession>
<dbReference type="EMBL" id="LLXL01000411">
    <property type="protein sequence ID" value="PKK72851.1"/>
    <property type="molecule type" value="Genomic_DNA"/>
</dbReference>
<organism evidence="1 2">
    <name type="scientific">Rhizophagus irregularis</name>
    <dbReference type="NCBI Taxonomy" id="588596"/>
    <lineage>
        <taxon>Eukaryota</taxon>
        <taxon>Fungi</taxon>
        <taxon>Fungi incertae sedis</taxon>
        <taxon>Mucoromycota</taxon>
        <taxon>Glomeromycotina</taxon>
        <taxon>Glomeromycetes</taxon>
        <taxon>Glomerales</taxon>
        <taxon>Glomeraceae</taxon>
        <taxon>Rhizophagus</taxon>
    </lineage>
</organism>
<reference evidence="1 2" key="2">
    <citation type="submission" date="2017-10" db="EMBL/GenBank/DDBJ databases">
        <title>Extensive intraspecific genome diversity in a model arbuscular mycorrhizal fungus.</title>
        <authorList>
            <person name="Chen E.C.H."/>
            <person name="Morin E."/>
            <person name="Baudet D."/>
            <person name="Noel J."/>
            <person name="Ndikumana S."/>
            <person name="Charron P."/>
            <person name="St-Onge C."/>
            <person name="Giorgi J."/>
            <person name="Grigoriev I.V."/>
            <person name="Roux C."/>
            <person name="Martin F.M."/>
            <person name="Corradi N."/>
        </authorList>
    </citation>
    <scope>NUCLEOTIDE SEQUENCE [LARGE SCALE GENOMIC DNA]</scope>
    <source>
        <strain evidence="1 2">C2</strain>
    </source>
</reference>
<reference evidence="1 2" key="1">
    <citation type="submission" date="2016-04" db="EMBL/GenBank/DDBJ databases">
        <title>Genome analyses suggest a sexual origin of heterokaryosis in a supposedly ancient asexual fungus.</title>
        <authorList>
            <person name="Ropars J."/>
            <person name="Sedzielewska K."/>
            <person name="Noel J."/>
            <person name="Charron P."/>
            <person name="Farinelli L."/>
            <person name="Marton T."/>
            <person name="Kruger M."/>
            <person name="Pelin A."/>
            <person name="Brachmann A."/>
            <person name="Corradi N."/>
        </authorList>
    </citation>
    <scope>NUCLEOTIDE SEQUENCE [LARGE SCALE GENOMIC DNA]</scope>
    <source>
        <strain evidence="1 2">C2</strain>
    </source>
</reference>
<gene>
    <name evidence="1" type="ORF">RhiirC2_366283</name>
</gene>
<evidence type="ECO:0000313" key="2">
    <source>
        <dbReference type="Proteomes" id="UP000233469"/>
    </source>
</evidence>
<dbReference type="AlphaFoldDB" id="A0A2N1NG50"/>